<sequence>MPPKKAGPSFVWIIPLILSSPEFSEISGLTTDLNISNTQTQWSLAVFYFAVIIFDIPSNIIMRRWKPSYWLGIIMGVWGIISTVMAACTSFTGLVIARLIISICEAGIFPGVVYYLSFWYTRSELGKRLGCLWSCRCLAGALGGLFAYVALIISWYLPNDIGTAKFLMIEERNIIIRKLEADVGIFNYDDWSWDQFGTILMDVKTYAFILIYISGAATVQGATLFLPTLISDLNQPSVLSNQLLMAPPYILAIILTIGLSYSSDRFYERSYHLVFINALAIAALLIQMFLPTSYRYTSYIATCFFVAAVYAHVPVKIAWAANTFFGFTRRAVALGIIFSLGSIGGAIGSQMLHGKIKKRNFKKFNSPDVLFIDRTSGKFVVLTFLVFQSFLTLVTRCFLDRENKRRKKLNSDAREFQLYKFNGRELVGDRHPDFNYTL</sequence>
<feature type="transmembrane region" description="Helical" evidence="6">
    <location>
        <begin position="93"/>
        <end position="116"/>
    </location>
</feature>
<feature type="transmembrane region" description="Helical" evidence="6">
    <location>
        <begin position="296"/>
        <end position="319"/>
    </location>
</feature>
<accession>A0ABP9Y8U7</accession>
<feature type="transmembrane region" description="Helical" evidence="6">
    <location>
        <begin position="243"/>
        <end position="261"/>
    </location>
</feature>
<feature type="transmembrane region" description="Helical" evidence="6">
    <location>
        <begin position="379"/>
        <end position="399"/>
    </location>
</feature>
<name>A0ABP9Y8U7_9FUNG</name>
<dbReference type="Gene3D" id="1.20.1250.20">
    <property type="entry name" value="MFS general substrate transporter like domains"/>
    <property type="match status" value="2"/>
</dbReference>
<evidence type="ECO:0000256" key="5">
    <source>
        <dbReference type="ARBA" id="ARBA00023136"/>
    </source>
</evidence>
<dbReference type="PANTHER" id="PTHR43791:SF36">
    <property type="entry name" value="TRANSPORTER, PUTATIVE (AFU_ORTHOLOGUE AFUA_6G08340)-RELATED"/>
    <property type="match status" value="1"/>
</dbReference>
<keyword evidence="4 6" id="KW-1133">Transmembrane helix</keyword>
<feature type="transmembrane region" description="Helical" evidence="6">
    <location>
        <begin position="40"/>
        <end position="57"/>
    </location>
</feature>
<evidence type="ECO:0000256" key="6">
    <source>
        <dbReference type="SAM" id="Phobius"/>
    </source>
</evidence>
<feature type="transmembrane region" description="Helical" evidence="6">
    <location>
        <begin position="273"/>
        <end position="290"/>
    </location>
</feature>
<keyword evidence="5 6" id="KW-0472">Membrane</keyword>
<reference evidence="7 8" key="1">
    <citation type="submission" date="2024-04" db="EMBL/GenBank/DDBJ databases">
        <title>genome sequences of Mucor flavus KT1a and Helicostylum pulchrum KT1b strains isolation_sourced from the surface of a dry-aged beef.</title>
        <authorList>
            <person name="Toyotome T."/>
            <person name="Hosono M."/>
            <person name="Torimaru M."/>
            <person name="Fukuda K."/>
            <person name="Mikami N."/>
        </authorList>
    </citation>
    <scope>NUCLEOTIDE SEQUENCE [LARGE SCALE GENOMIC DNA]</scope>
    <source>
        <strain evidence="7 8">KT1b</strain>
    </source>
</reference>
<dbReference type="SUPFAM" id="SSF103473">
    <property type="entry name" value="MFS general substrate transporter"/>
    <property type="match status" value="1"/>
</dbReference>
<evidence type="ECO:0000256" key="3">
    <source>
        <dbReference type="ARBA" id="ARBA00022692"/>
    </source>
</evidence>
<feature type="transmembrane region" description="Helical" evidence="6">
    <location>
        <begin position="69"/>
        <end position="87"/>
    </location>
</feature>
<organism evidence="7 8">
    <name type="scientific">Helicostylum pulchrum</name>
    <dbReference type="NCBI Taxonomy" id="562976"/>
    <lineage>
        <taxon>Eukaryota</taxon>
        <taxon>Fungi</taxon>
        <taxon>Fungi incertae sedis</taxon>
        <taxon>Mucoromycota</taxon>
        <taxon>Mucoromycotina</taxon>
        <taxon>Mucoromycetes</taxon>
        <taxon>Mucorales</taxon>
        <taxon>Mucorineae</taxon>
        <taxon>Mucoraceae</taxon>
        <taxon>Helicostylum</taxon>
    </lineage>
</organism>
<evidence type="ECO:0000313" key="7">
    <source>
        <dbReference type="EMBL" id="GAA5803398.1"/>
    </source>
</evidence>
<proteinExistence type="predicted"/>
<dbReference type="PANTHER" id="PTHR43791">
    <property type="entry name" value="PERMEASE-RELATED"/>
    <property type="match status" value="1"/>
</dbReference>
<dbReference type="EMBL" id="BAABUJ010000028">
    <property type="protein sequence ID" value="GAA5803398.1"/>
    <property type="molecule type" value="Genomic_DNA"/>
</dbReference>
<keyword evidence="3 6" id="KW-0812">Transmembrane</keyword>
<comment type="caution">
    <text evidence="7">The sequence shown here is derived from an EMBL/GenBank/DDBJ whole genome shotgun (WGS) entry which is preliminary data.</text>
</comment>
<evidence type="ECO:0000256" key="1">
    <source>
        <dbReference type="ARBA" id="ARBA00004141"/>
    </source>
</evidence>
<dbReference type="Proteomes" id="UP001476247">
    <property type="component" value="Unassembled WGS sequence"/>
</dbReference>
<comment type="subcellular location">
    <subcellularLocation>
        <location evidence="1">Membrane</location>
        <topology evidence="1">Multi-pass membrane protein</topology>
    </subcellularLocation>
</comment>
<dbReference type="InterPro" id="IPR036259">
    <property type="entry name" value="MFS_trans_sf"/>
</dbReference>
<evidence type="ECO:0000313" key="8">
    <source>
        <dbReference type="Proteomes" id="UP001476247"/>
    </source>
</evidence>
<gene>
    <name evidence="7" type="ORF">HPULCUR_008877</name>
</gene>
<keyword evidence="2" id="KW-0813">Transport</keyword>
<dbReference type="InterPro" id="IPR011701">
    <property type="entry name" value="MFS"/>
</dbReference>
<feature type="transmembrane region" description="Helical" evidence="6">
    <location>
        <begin position="137"/>
        <end position="157"/>
    </location>
</feature>
<dbReference type="Pfam" id="PF07690">
    <property type="entry name" value="MFS_1"/>
    <property type="match status" value="1"/>
</dbReference>
<feature type="transmembrane region" description="Helical" evidence="6">
    <location>
        <begin position="331"/>
        <end position="352"/>
    </location>
</feature>
<evidence type="ECO:0000256" key="2">
    <source>
        <dbReference type="ARBA" id="ARBA00022448"/>
    </source>
</evidence>
<keyword evidence="8" id="KW-1185">Reference proteome</keyword>
<protein>
    <submittedName>
        <fullName evidence="7">Uncharacterized protein</fullName>
    </submittedName>
</protein>
<evidence type="ECO:0000256" key="4">
    <source>
        <dbReference type="ARBA" id="ARBA00022989"/>
    </source>
</evidence>